<protein>
    <submittedName>
        <fullName evidence="8">ABC-type proline/glycine betaine transport system, permease component</fullName>
    </submittedName>
</protein>
<evidence type="ECO:0000313" key="9">
    <source>
        <dbReference type="Proteomes" id="UP000028501"/>
    </source>
</evidence>
<keyword evidence="4 6" id="KW-1133">Transmembrane helix</keyword>
<accession>A0A075WDS7</accession>
<keyword evidence="2 6" id="KW-0813">Transport</keyword>
<dbReference type="RefSeq" id="WP_010878479.1">
    <property type="nucleotide sequence ID" value="NZ_CP006577.1"/>
</dbReference>
<proteinExistence type="inferred from homology"/>
<comment type="subcellular location">
    <subcellularLocation>
        <location evidence="6">Cell membrane</location>
        <topology evidence="6">Multi-pass membrane protein</topology>
    </subcellularLocation>
    <subcellularLocation>
        <location evidence="1">Membrane</location>
        <topology evidence="1">Multi-pass membrane protein</topology>
    </subcellularLocation>
</comment>
<dbReference type="PANTHER" id="PTHR30177:SF4">
    <property type="entry name" value="OSMOPROTECTANT IMPORT PERMEASE PROTEIN OSMW"/>
    <property type="match status" value="1"/>
</dbReference>
<evidence type="ECO:0000256" key="6">
    <source>
        <dbReference type="RuleBase" id="RU363032"/>
    </source>
</evidence>
<dbReference type="HOGENOM" id="CLU_046113_7_2_2"/>
<evidence type="ECO:0000256" key="1">
    <source>
        <dbReference type="ARBA" id="ARBA00004141"/>
    </source>
</evidence>
<dbReference type="Gene3D" id="1.10.3720.10">
    <property type="entry name" value="MetI-like"/>
    <property type="match status" value="1"/>
</dbReference>
<dbReference type="Pfam" id="PF00528">
    <property type="entry name" value="BPD_transp_1"/>
    <property type="match status" value="1"/>
</dbReference>
<comment type="similarity">
    <text evidence="6">Belongs to the binding-protein-dependent transport system permease family.</text>
</comment>
<feature type="transmembrane region" description="Helical" evidence="6">
    <location>
        <begin position="45"/>
        <end position="65"/>
    </location>
</feature>
<feature type="transmembrane region" description="Helical" evidence="6">
    <location>
        <begin position="71"/>
        <end position="89"/>
    </location>
</feature>
<keyword evidence="5 6" id="KW-0472">Membrane</keyword>
<dbReference type="InterPro" id="IPR051204">
    <property type="entry name" value="ABC_transp_perm/SBD"/>
</dbReference>
<evidence type="ECO:0000256" key="4">
    <source>
        <dbReference type="ARBA" id="ARBA00022989"/>
    </source>
</evidence>
<dbReference type="Proteomes" id="UP000028501">
    <property type="component" value="Chromosome"/>
</dbReference>
<organism evidence="8 9">
    <name type="scientific">Archaeoglobus fulgidus DSM 8774</name>
    <dbReference type="NCBI Taxonomy" id="1344584"/>
    <lineage>
        <taxon>Archaea</taxon>
        <taxon>Methanobacteriati</taxon>
        <taxon>Methanobacteriota</taxon>
        <taxon>Archaeoglobi</taxon>
        <taxon>Archaeoglobales</taxon>
        <taxon>Archaeoglobaceae</taxon>
        <taxon>Archaeoglobus</taxon>
    </lineage>
</organism>
<gene>
    <name evidence="8" type="ORF">AFULGI_00010690</name>
</gene>
<name>A0A075WDS7_ARCFL</name>
<dbReference type="PANTHER" id="PTHR30177">
    <property type="entry name" value="GLYCINE BETAINE/L-PROLINE TRANSPORT SYSTEM PERMEASE PROTEIN PROW"/>
    <property type="match status" value="1"/>
</dbReference>
<dbReference type="PROSITE" id="PS50928">
    <property type="entry name" value="ABC_TM1"/>
    <property type="match status" value="1"/>
</dbReference>
<evidence type="ECO:0000259" key="7">
    <source>
        <dbReference type="PROSITE" id="PS50928"/>
    </source>
</evidence>
<dbReference type="AlphaFoldDB" id="A0A075WDS7"/>
<feature type="transmembrane region" description="Helical" evidence="6">
    <location>
        <begin position="16"/>
        <end position="38"/>
    </location>
</feature>
<feature type="transmembrane region" description="Helical" evidence="6">
    <location>
        <begin position="126"/>
        <end position="152"/>
    </location>
</feature>
<dbReference type="EMBL" id="CP006577">
    <property type="protein sequence ID" value="AIG97852.1"/>
    <property type="molecule type" value="Genomic_DNA"/>
</dbReference>
<dbReference type="InterPro" id="IPR035906">
    <property type="entry name" value="MetI-like_sf"/>
</dbReference>
<evidence type="ECO:0000256" key="3">
    <source>
        <dbReference type="ARBA" id="ARBA00022692"/>
    </source>
</evidence>
<evidence type="ECO:0000256" key="5">
    <source>
        <dbReference type="ARBA" id="ARBA00023136"/>
    </source>
</evidence>
<evidence type="ECO:0000313" key="8">
    <source>
        <dbReference type="EMBL" id="AIG97852.1"/>
    </source>
</evidence>
<keyword evidence="3 6" id="KW-0812">Transmembrane</keyword>
<reference evidence="8 9" key="1">
    <citation type="submission" date="2013-07" db="EMBL/GenBank/DDBJ databases">
        <title>Genome of Archaeoglobus fulgidus.</title>
        <authorList>
            <person name="Fiebig A."/>
            <person name="Birkeland N.-K."/>
        </authorList>
    </citation>
    <scope>NUCLEOTIDE SEQUENCE [LARGE SCALE GENOMIC DNA]</scope>
    <source>
        <strain evidence="8 9">DSM 8774</strain>
    </source>
</reference>
<dbReference type="CDD" id="cd06261">
    <property type="entry name" value="TM_PBP2"/>
    <property type="match status" value="1"/>
</dbReference>
<dbReference type="SUPFAM" id="SSF161098">
    <property type="entry name" value="MetI-like"/>
    <property type="match status" value="1"/>
</dbReference>
<dbReference type="GO" id="GO:0005886">
    <property type="term" value="C:plasma membrane"/>
    <property type="evidence" value="ECO:0007669"/>
    <property type="project" value="UniProtKB-SubCell"/>
</dbReference>
<dbReference type="GeneID" id="24794580"/>
<evidence type="ECO:0000256" key="2">
    <source>
        <dbReference type="ARBA" id="ARBA00022448"/>
    </source>
</evidence>
<dbReference type="KEGG" id="afg:AFULGI_00010690"/>
<feature type="transmembrane region" description="Helical" evidence="6">
    <location>
        <begin position="172"/>
        <end position="190"/>
    </location>
</feature>
<dbReference type="GO" id="GO:0055085">
    <property type="term" value="P:transmembrane transport"/>
    <property type="evidence" value="ECO:0007669"/>
    <property type="project" value="InterPro"/>
</dbReference>
<sequence>MIELLKVLAATYEHLLLTYGALAVSIALAIPLAIASVYSRKLASVIMAFANVVQAVPSFAVVALVVPFLGIGFTPAVFAIVLRALLPIVRNTYVGMMSVDEATIDAARGIGLTDFQIIRYIRLPNAYAPMFAGIKFAGILANSIAILTAIIGSGGLGRLVFEGLASFNTEKVIAGALPAILIAVFIDVSFTKIEGRFGSDNSSR</sequence>
<dbReference type="GO" id="GO:0031460">
    <property type="term" value="P:glycine betaine transport"/>
    <property type="evidence" value="ECO:0007669"/>
    <property type="project" value="TreeGrafter"/>
</dbReference>
<dbReference type="InterPro" id="IPR000515">
    <property type="entry name" value="MetI-like"/>
</dbReference>
<feature type="domain" description="ABC transmembrane type-1" evidence="7">
    <location>
        <begin position="11"/>
        <end position="190"/>
    </location>
</feature>